<dbReference type="AlphaFoldDB" id="A0A4Y9ENA6"/>
<feature type="transmembrane region" description="Helical" evidence="6">
    <location>
        <begin position="476"/>
        <end position="498"/>
    </location>
</feature>
<gene>
    <name evidence="8" type="primary">mprF</name>
    <name evidence="8" type="ORF">EUV02_10365</name>
</gene>
<feature type="transmembrane region" description="Helical" evidence="6">
    <location>
        <begin position="109"/>
        <end position="128"/>
    </location>
</feature>
<feature type="transmembrane region" description="Helical" evidence="6">
    <location>
        <begin position="226"/>
        <end position="252"/>
    </location>
</feature>
<proteinExistence type="predicted"/>
<accession>A0A4Y9ENA6</accession>
<feature type="transmembrane region" description="Helical" evidence="6">
    <location>
        <begin position="394"/>
        <end position="414"/>
    </location>
</feature>
<keyword evidence="4 6" id="KW-1133">Transmembrane helix</keyword>
<dbReference type="Proteomes" id="UP000297737">
    <property type="component" value="Unassembled WGS sequence"/>
</dbReference>
<evidence type="ECO:0000259" key="7">
    <source>
        <dbReference type="Pfam" id="PF09924"/>
    </source>
</evidence>
<dbReference type="EMBL" id="SIHO01000002">
    <property type="protein sequence ID" value="TFU03556.1"/>
    <property type="molecule type" value="Genomic_DNA"/>
</dbReference>
<dbReference type="RefSeq" id="WP_135246148.1">
    <property type="nucleotide sequence ID" value="NZ_SIHO01000002.1"/>
</dbReference>
<keyword evidence="5 6" id="KW-0472">Membrane</keyword>
<feature type="transmembrane region" description="Helical" evidence="6">
    <location>
        <begin position="180"/>
        <end position="206"/>
    </location>
</feature>
<dbReference type="PANTHER" id="PTHR34697">
    <property type="entry name" value="PHOSPHATIDYLGLYCEROL LYSYLTRANSFERASE"/>
    <property type="match status" value="1"/>
</dbReference>
<keyword evidence="3 6" id="KW-0812">Transmembrane</keyword>
<dbReference type="InterPro" id="IPR024320">
    <property type="entry name" value="LPG_synthase_C"/>
</dbReference>
<evidence type="ECO:0000256" key="3">
    <source>
        <dbReference type="ARBA" id="ARBA00022692"/>
    </source>
</evidence>
<feature type="transmembrane region" description="Helical" evidence="6">
    <location>
        <begin position="35"/>
        <end position="55"/>
    </location>
</feature>
<keyword evidence="9" id="KW-1185">Reference proteome</keyword>
<feature type="transmembrane region" description="Helical" evidence="6">
    <location>
        <begin position="75"/>
        <end position="97"/>
    </location>
</feature>
<evidence type="ECO:0000313" key="9">
    <source>
        <dbReference type="Proteomes" id="UP000297737"/>
    </source>
</evidence>
<feature type="transmembrane region" description="Helical" evidence="6">
    <location>
        <begin position="264"/>
        <end position="294"/>
    </location>
</feature>
<evidence type="ECO:0000256" key="5">
    <source>
        <dbReference type="ARBA" id="ARBA00023136"/>
    </source>
</evidence>
<dbReference type="GO" id="GO:0016755">
    <property type="term" value="F:aminoacyltransferase activity"/>
    <property type="evidence" value="ECO:0007669"/>
    <property type="project" value="TreeGrafter"/>
</dbReference>
<reference evidence="8 9" key="1">
    <citation type="submission" date="2019-02" db="EMBL/GenBank/DDBJ databases">
        <title>Polymorphobacter sp. isolated from the lake at the Tibet of China.</title>
        <authorList>
            <person name="Li A."/>
        </authorList>
    </citation>
    <scope>NUCLEOTIDE SEQUENCE [LARGE SCALE GENOMIC DNA]</scope>
    <source>
        <strain evidence="8 9">DJ1R-1</strain>
    </source>
</reference>
<feature type="transmembrane region" description="Helical" evidence="6">
    <location>
        <begin position="347"/>
        <end position="374"/>
    </location>
</feature>
<keyword evidence="2" id="KW-1003">Cell membrane</keyword>
<feature type="transmembrane region" description="Helical" evidence="6">
    <location>
        <begin position="421"/>
        <end position="440"/>
    </location>
</feature>
<dbReference type="GO" id="GO:0005886">
    <property type="term" value="C:plasma membrane"/>
    <property type="evidence" value="ECO:0007669"/>
    <property type="project" value="UniProtKB-SubCell"/>
</dbReference>
<dbReference type="OrthoDB" id="145485at2"/>
<evidence type="ECO:0000256" key="4">
    <source>
        <dbReference type="ARBA" id="ARBA00022989"/>
    </source>
</evidence>
<name>A0A4Y9ENA6_9SPHN</name>
<dbReference type="GO" id="GO:0055091">
    <property type="term" value="P:phospholipid homeostasis"/>
    <property type="evidence" value="ECO:0007669"/>
    <property type="project" value="TreeGrafter"/>
</dbReference>
<sequence length="893" mass="95834">MPTSNRDAAQTTGTHPLNARILPVGHGLRRYRSALLLFAVLALAALGFFAIHRLLTEVHPGDVRAAFAAIRPTQLAAALALTGLSYLTLTLYDVFALRVIGRPLPWRTAALASFVSYTVSHNFGLGPLTGGSARYRIYSGAGLSAADIARIIATATMTFWAGVGVLAGIALLVHPGDMTIAGFALPVIAQRLAGGAALVVTAALLFYSRRPGRVVHLGRWSLPLPILPHALALLGVAVVDLAAASAALWVLLPDPGAVAFPALFLGYALALVVALASHVPGGVGVFEAVILAAVPDVDKSGLLAALIAYRAIYYLLPLFIAALLVAVREGSRWRLPLTRAIETAESIAGTVTPVLLAALVFVGGAILLVSGALPAETSRLHWLRAVVPLPFVEASHIAASLVGTALLLLAPALYRRLDAAFILTRALLVAGIIFSLVKGVDYEEALLLGVIALLLHWTRGAFYRRTTLTTAIFSPGWLLAIGVVIALSLAIGFFAYKHVDYDNELWWQIAWGSDASRFLRASFAIAVFLSAIAFVRLFRPAVAAAEGEAATPPQVAAILAATDQTYAMLALTGDKRFLLSPEGDAFIMYQIQGQSWIVMGDPVGPQPRWADLLWQLRERADAAQGRLLLYQISPKALPLAIDLGLQLVKYGEEARVDLQSFTLDGPNARPLRYAERRATREGASFDVVSAHNVAALLPELQSVSDAWLLEKRSTEKAFSVGAFDPAYLENFDVAVVRQGGRIVAFANIWTTSGRQELSLDLMRHTSDMPYGTMDFLFVRLMQWGHDNGFAWFNLGLAPLSGIEARRLAPLWARAGAFLYRHGEALYGFEGLRAYKQKFAPVWAPRYIAGPDGVGMARALIDLQNLVGNRRPAVVKRAPSTPKVVPVGLSVNTA</sequence>
<dbReference type="SUPFAM" id="SSF55729">
    <property type="entry name" value="Acyl-CoA N-acyltransferases (Nat)"/>
    <property type="match status" value="1"/>
</dbReference>
<protein>
    <submittedName>
        <fullName evidence="8">Bifunctional lysylphosphatidylglycerol flippase/synthetase MprF</fullName>
    </submittedName>
</protein>
<dbReference type="PANTHER" id="PTHR34697:SF2">
    <property type="entry name" value="PHOSPHATIDYLGLYCEROL LYSYLTRANSFERASE"/>
    <property type="match status" value="1"/>
</dbReference>
<evidence type="ECO:0000313" key="8">
    <source>
        <dbReference type="EMBL" id="TFU03556.1"/>
    </source>
</evidence>
<evidence type="ECO:0000256" key="6">
    <source>
        <dbReference type="SAM" id="Phobius"/>
    </source>
</evidence>
<comment type="subcellular location">
    <subcellularLocation>
        <location evidence="1">Cell membrane</location>
        <topology evidence="1">Multi-pass membrane protein</topology>
    </subcellularLocation>
</comment>
<dbReference type="Pfam" id="PF09924">
    <property type="entry name" value="LPG_synthase_C"/>
    <property type="match status" value="1"/>
</dbReference>
<evidence type="ECO:0000256" key="1">
    <source>
        <dbReference type="ARBA" id="ARBA00004651"/>
    </source>
</evidence>
<feature type="transmembrane region" description="Helical" evidence="6">
    <location>
        <begin position="446"/>
        <end position="464"/>
    </location>
</feature>
<feature type="domain" description="Phosphatidylglycerol lysyltransferase C-terminal" evidence="7">
    <location>
        <begin position="561"/>
        <end position="848"/>
    </location>
</feature>
<evidence type="ECO:0000256" key="2">
    <source>
        <dbReference type="ARBA" id="ARBA00022475"/>
    </source>
</evidence>
<dbReference type="InterPro" id="IPR051211">
    <property type="entry name" value="PG_lysyltransferase"/>
</dbReference>
<dbReference type="InterPro" id="IPR016181">
    <property type="entry name" value="Acyl_CoA_acyltransferase"/>
</dbReference>
<feature type="transmembrane region" description="Helical" evidence="6">
    <location>
        <begin position="518"/>
        <end position="538"/>
    </location>
</feature>
<dbReference type="NCBIfam" id="NF033480">
    <property type="entry name" value="bifunc_MprF"/>
    <property type="match status" value="1"/>
</dbReference>
<feature type="transmembrane region" description="Helical" evidence="6">
    <location>
        <begin position="148"/>
        <end position="173"/>
    </location>
</feature>
<organism evidence="8 9">
    <name type="scientific">Glacieibacterium arshaanense</name>
    <dbReference type="NCBI Taxonomy" id="2511025"/>
    <lineage>
        <taxon>Bacteria</taxon>
        <taxon>Pseudomonadati</taxon>
        <taxon>Pseudomonadota</taxon>
        <taxon>Alphaproteobacteria</taxon>
        <taxon>Sphingomonadales</taxon>
        <taxon>Sphingosinicellaceae</taxon>
        <taxon>Glacieibacterium</taxon>
    </lineage>
</organism>
<comment type="caution">
    <text evidence="8">The sequence shown here is derived from an EMBL/GenBank/DDBJ whole genome shotgun (WGS) entry which is preliminary data.</text>
</comment>
<feature type="transmembrane region" description="Helical" evidence="6">
    <location>
        <begin position="306"/>
        <end position="327"/>
    </location>
</feature>